<protein>
    <submittedName>
        <fullName evidence="2">Uncharacterized protein</fullName>
    </submittedName>
</protein>
<dbReference type="WBParaSite" id="nRc.2.0.1.t21720-RA">
    <property type="protein sequence ID" value="nRc.2.0.1.t21720-RA"/>
    <property type="gene ID" value="nRc.2.0.1.g21720"/>
</dbReference>
<sequence>MISRSEETFKHLLNEFNKKPKGQKSEIIAPEALRQPQYDHELEFEQALSQLLANATQIFHVDLMGNKENKGQKNNFTDIELTIGSQIRHHLTFATLRSQNQRRMKSTSSSNNE</sequence>
<accession>A0A915J6F6</accession>
<proteinExistence type="predicted"/>
<dbReference type="AlphaFoldDB" id="A0A915J6F6"/>
<evidence type="ECO:0000313" key="1">
    <source>
        <dbReference type="Proteomes" id="UP000887565"/>
    </source>
</evidence>
<evidence type="ECO:0000313" key="2">
    <source>
        <dbReference type="WBParaSite" id="nRc.2.0.1.t21720-RA"/>
    </source>
</evidence>
<name>A0A915J6F6_ROMCU</name>
<keyword evidence="1" id="KW-1185">Reference proteome</keyword>
<dbReference type="Proteomes" id="UP000887565">
    <property type="component" value="Unplaced"/>
</dbReference>
<reference evidence="2" key="1">
    <citation type="submission" date="2022-11" db="UniProtKB">
        <authorList>
            <consortium name="WormBaseParasite"/>
        </authorList>
    </citation>
    <scope>IDENTIFICATION</scope>
</reference>
<organism evidence="1 2">
    <name type="scientific">Romanomermis culicivorax</name>
    <name type="common">Nematode worm</name>
    <dbReference type="NCBI Taxonomy" id="13658"/>
    <lineage>
        <taxon>Eukaryota</taxon>
        <taxon>Metazoa</taxon>
        <taxon>Ecdysozoa</taxon>
        <taxon>Nematoda</taxon>
        <taxon>Enoplea</taxon>
        <taxon>Dorylaimia</taxon>
        <taxon>Mermithida</taxon>
        <taxon>Mermithoidea</taxon>
        <taxon>Mermithidae</taxon>
        <taxon>Romanomermis</taxon>
    </lineage>
</organism>